<evidence type="ECO:0000256" key="8">
    <source>
        <dbReference type="PIRSR" id="PIRSR000170-1"/>
    </source>
</evidence>
<evidence type="ECO:0000256" key="3">
    <source>
        <dbReference type="ARBA" id="ARBA00022692"/>
    </source>
</evidence>
<evidence type="ECO:0000256" key="5">
    <source>
        <dbReference type="ARBA" id="ARBA00022989"/>
    </source>
</evidence>
<organism evidence="10 11">
    <name type="scientific">Paenibacillus pini JCM 16418</name>
    <dbReference type="NCBI Taxonomy" id="1236976"/>
    <lineage>
        <taxon>Bacteria</taxon>
        <taxon>Bacillati</taxon>
        <taxon>Bacillota</taxon>
        <taxon>Bacilli</taxon>
        <taxon>Bacillales</taxon>
        <taxon>Paenibacillaceae</taxon>
        <taxon>Paenibacillus</taxon>
    </lineage>
</organism>
<keyword evidence="2 8" id="KW-0349">Heme</keyword>
<accession>W7YCL0</accession>
<proteinExistence type="predicted"/>
<feature type="transmembrane region" description="Helical" evidence="9">
    <location>
        <begin position="198"/>
        <end position="218"/>
    </location>
</feature>
<evidence type="ECO:0000256" key="9">
    <source>
        <dbReference type="SAM" id="Phobius"/>
    </source>
</evidence>
<feature type="binding site" description="axial binding residue" evidence="8">
    <location>
        <position position="172"/>
    </location>
    <ligand>
        <name>heme</name>
        <dbReference type="ChEBI" id="CHEBI:30413"/>
    </ligand>
    <ligandPart>
        <name>Fe</name>
        <dbReference type="ChEBI" id="CHEBI:18248"/>
    </ligandPart>
</feature>
<dbReference type="InterPro" id="IPR000701">
    <property type="entry name" value="SuccDH_FuR_B_TM-su"/>
</dbReference>
<dbReference type="InterPro" id="IPR011138">
    <property type="entry name" value="Cytochrome_b-558"/>
</dbReference>
<feature type="transmembrane region" description="Helical" evidence="9">
    <location>
        <begin position="159"/>
        <end position="186"/>
    </location>
</feature>
<feature type="transmembrane region" description="Helical" evidence="9">
    <location>
        <begin position="111"/>
        <end position="129"/>
    </location>
</feature>
<evidence type="ECO:0000256" key="2">
    <source>
        <dbReference type="ARBA" id="ARBA00022617"/>
    </source>
</evidence>
<dbReference type="Proteomes" id="UP000019364">
    <property type="component" value="Unassembled WGS sequence"/>
</dbReference>
<reference evidence="10 11" key="1">
    <citation type="journal article" date="2014" name="Genome Announc.">
        <title>Draft Genome Sequence of Paenibacillus pini JCM 16418T, Isolated from the Rhizosphere of Pine Tree.</title>
        <authorList>
            <person name="Yuki M."/>
            <person name="Oshima K."/>
            <person name="Suda W."/>
            <person name="Oshida Y."/>
            <person name="Kitamura K."/>
            <person name="Iida Y."/>
            <person name="Hattori M."/>
            <person name="Ohkuma M."/>
        </authorList>
    </citation>
    <scope>NUCLEOTIDE SEQUENCE [LARGE SCALE GENOMIC DNA]</scope>
    <source>
        <strain evidence="10 11">JCM 16418</strain>
    </source>
</reference>
<name>W7YCL0_9BACL</name>
<dbReference type="Gene3D" id="1.20.1300.10">
    <property type="entry name" value="Fumarate reductase/succinate dehydrogenase, transmembrane subunit"/>
    <property type="match status" value="1"/>
</dbReference>
<feature type="binding site" description="axial binding residue" evidence="8">
    <location>
        <position position="84"/>
    </location>
    <ligand>
        <name>heme</name>
        <dbReference type="ChEBI" id="CHEBI:30413"/>
    </ligand>
    <ligandPart>
        <name>Fe</name>
        <dbReference type="ChEBI" id="CHEBI:18248"/>
    </ligandPart>
</feature>
<protein>
    <submittedName>
        <fullName evidence="10">Succinate dehydrogenase cytochrome b558 subunit</fullName>
    </submittedName>
</protein>
<dbReference type="GO" id="GO:0046872">
    <property type="term" value="F:metal ion binding"/>
    <property type="evidence" value="ECO:0007669"/>
    <property type="project" value="UniProtKB-KW"/>
</dbReference>
<dbReference type="CDD" id="cd03497">
    <property type="entry name" value="SQR_TypeB_1_TM"/>
    <property type="match status" value="1"/>
</dbReference>
<evidence type="ECO:0000256" key="1">
    <source>
        <dbReference type="ARBA" id="ARBA00004370"/>
    </source>
</evidence>
<comment type="subcellular location">
    <subcellularLocation>
        <location evidence="1">Membrane</location>
    </subcellularLocation>
</comment>
<dbReference type="NCBIfam" id="TIGR02046">
    <property type="entry name" value="sdhC_b558_fam"/>
    <property type="match status" value="1"/>
</dbReference>
<evidence type="ECO:0000313" key="11">
    <source>
        <dbReference type="Proteomes" id="UP000019364"/>
    </source>
</evidence>
<evidence type="ECO:0000256" key="6">
    <source>
        <dbReference type="ARBA" id="ARBA00023004"/>
    </source>
</evidence>
<dbReference type="InterPro" id="IPR034804">
    <property type="entry name" value="SQR/QFR_C/D"/>
</dbReference>
<keyword evidence="3 9" id="KW-0812">Transmembrane</keyword>
<dbReference type="STRING" id="1236976.JCM16418_2726"/>
<dbReference type="AlphaFoldDB" id="W7YCL0"/>
<dbReference type="Pfam" id="PF01127">
    <property type="entry name" value="Sdh_cyt"/>
    <property type="match status" value="1"/>
</dbReference>
<dbReference type="GO" id="GO:0016020">
    <property type="term" value="C:membrane"/>
    <property type="evidence" value="ECO:0007669"/>
    <property type="project" value="UniProtKB-SubCell"/>
</dbReference>
<keyword evidence="6 8" id="KW-0408">Iron</keyword>
<keyword evidence="4 8" id="KW-0479">Metal-binding</keyword>
<keyword evidence="7 9" id="KW-0472">Membrane</keyword>
<sequence length="238" mass="27079">MLIFENVVYEKGVRQFMKGYYARKLHSLLGVIPLALFFIEHALTNFGAFEGGPSRFNAGVKLLNDLPLVLVLEVVLIYLPLLYHGVYGLYIAYQAKPNNGRFGYERNLRYLLQRVTGVITFVYVIWHVYETRIQVALGNVTHEQLGSVMHDIVTQPVLFTLYLIGVISASFHFANGIWSFLVSWGITVGPRAQRVSSYICMTLFVLVSIMFVLSLIAFRRVEFQEASVWIDTVKSVLS</sequence>
<feature type="binding site" description="axial binding residue" evidence="8">
    <location>
        <position position="41"/>
    </location>
    <ligand>
        <name>heme</name>
        <dbReference type="ChEBI" id="CHEBI:30413"/>
    </ligand>
    <ligandPart>
        <name>Fe</name>
        <dbReference type="ChEBI" id="CHEBI:18248"/>
    </ligandPart>
</feature>
<gene>
    <name evidence="10" type="ORF">JCM16418_2726</name>
</gene>
<feature type="transmembrane region" description="Helical" evidence="9">
    <location>
        <begin position="25"/>
        <end position="48"/>
    </location>
</feature>
<comment type="caution">
    <text evidence="10">The sequence shown here is derived from an EMBL/GenBank/DDBJ whole genome shotgun (WGS) entry which is preliminary data.</text>
</comment>
<dbReference type="PIRSF" id="PIRSF000170">
    <property type="entry name" value="Succ_dh_cyt_b558"/>
    <property type="match status" value="1"/>
</dbReference>
<feature type="transmembrane region" description="Helical" evidence="9">
    <location>
        <begin position="68"/>
        <end position="90"/>
    </location>
</feature>
<dbReference type="InterPro" id="IPR016002">
    <property type="entry name" value="Succ_DH_cyt_b558_Firmicute"/>
</dbReference>
<evidence type="ECO:0000313" key="10">
    <source>
        <dbReference type="EMBL" id="GAF08640.1"/>
    </source>
</evidence>
<dbReference type="EMBL" id="BAVZ01000007">
    <property type="protein sequence ID" value="GAF08640.1"/>
    <property type="molecule type" value="Genomic_DNA"/>
</dbReference>
<dbReference type="SUPFAM" id="SSF81343">
    <property type="entry name" value="Fumarate reductase respiratory complex transmembrane subunits"/>
    <property type="match status" value="1"/>
</dbReference>
<keyword evidence="11" id="KW-1185">Reference proteome</keyword>
<evidence type="ECO:0000256" key="4">
    <source>
        <dbReference type="ARBA" id="ARBA00022723"/>
    </source>
</evidence>
<dbReference type="eggNOG" id="COG2009">
    <property type="taxonomic scope" value="Bacteria"/>
</dbReference>
<feature type="binding site" description="axial binding residue" evidence="8">
    <location>
        <position position="127"/>
    </location>
    <ligand>
        <name>heme</name>
        <dbReference type="ChEBI" id="CHEBI:30413"/>
    </ligand>
    <ligandPart>
        <name>Fe</name>
        <dbReference type="ChEBI" id="CHEBI:18248"/>
    </ligandPart>
</feature>
<keyword evidence="5 9" id="KW-1133">Transmembrane helix</keyword>
<evidence type="ECO:0000256" key="7">
    <source>
        <dbReference type="ARBA" id="ARBA00023136"/>
    </source>
</evidence>